<evidence type="ECO:0000256" key="2">
    <source>
        <dbReference type="ARBA" id="ARBA00022617"/>
    </source>
</evidence>
<keyword evidence="2 6" id="KW-0349">Heme</keyword>
<proteinExistence type="predicted"/>
<keyword evidence="5 6" id="KW-0408">Iron</keyword>
<feature type="domain" description="Cytochrome c" evidence="7">
    <location>
        <begin position="43"/>
        <end position="119"/>
    </location>
</feature>
<dbReference type="PANTHER" id="PTHR37823">
    <property type="entry name" value="CYTOCHROME C-553-LIKE"/>
    <property type="match status" value="1"/>
</dbReference>
<dbReference type="InterPro" id="IPR036909">
    <property type="entry name" value="Cyt_c-like_dom_sf"/>
</dbReference>
<dbReference type="InterPro" id="IPR008168">
    <property type="entry name" value="Cyt_C_IC"/>
</dbReference>
<sequence>MQKWIMSGLFVIAGALALVLMFTLPSREEAAQEAKPQMPEITMNAEQAEAIVKANCISCHGDTLQGGAGPNLQKIGSELTADQLFSIITKGKGGMMPSFKDRLKEEEIANVALWLAEKKKTREKSTTAGNVNSRRLF</sequence>
<evidence type="ECO:0000259" key="7">
    <source>
        <dbReference type="PROSITE" id="PS51007"/>
    </source>
</evidence>
<dbReference type="PIRSF" id="PIRSF000025">
    <property type="entry name" value="Cytc_Bsub_c550"/>
    <property type="match status" value="1"/>
</dbReference>
<dbReference type="PROSITE" id="PS51007">
    <property type="entry name" value="CYTC"/>
    <property type="match status" value="1"/>
</dbReference>
<protein>
    <submittedName>
        <fullName evidence="8">Cytochrome c550</fullName>
    </submittedName>
</protein>
<dbReference type="SUPFAM" id="SSF46626">
    <property type="entry name" value="Cytochrome c"/>
    <property type="match status" value="1"/>
</dbReference>
<evidence type="ECO:0000256" key="3">
    <source>
        <dbReference type="ARBA" id="ARBA00022723"/>
    </source>
</evidence>
<dbReference type="PRINTS" id="PR00605">
    <property type="entry name" value="CYTCHROMECIC"/>
</dbReference>
<gene>
    <name evidence="8" type="ORF">SAMN02744124_03055</name>
</gene>
<keyword evidence="4" id="KW-0249">Electron transport</keyword>
<evidence type="ECO:0000256" key="1">
    <source>
        <dbReference type="ARBA" id="ARBA00022448"/>
    </source>
</evidence>
<evidence type="ECO:0000256" key="4">
    <source>
        <dbReference type="ARBA" id="ARBA00022982"/>
    </source>
</evidence>
<comment type="caution">
    <text evidence="8">The sequence shown here is derived from an EMBL/GenBank/DDBJ whole genome shotgun (WGS) entry which is preliminary data.</text>
</comment>
<keyword evidence="9" id="KW-1185">Reference proteome</keyword>
<keyword evidence="3 6" id="KW-0479">Metal-binding</keyword>
<keyword evidence="1" id="KW-0813">Transport</keyword>
<dbReference type="PANTHER" id="PTHR37823:SF4">
    <property type="entry name" value="MENAQUINOL-CYTOCHROME C REDUCTASE CYTOCHROME B_C SUBUNIT"/>
    <property type="match status" value="1"/>
</dbReference>
<dbReference type="Pfam" id="PF13442">
    <property type="entry name" value="Cytochrome_CBB3"/>
    <property type="match status" value="1"/>
</dbReference>
<dbReference type="InterPro" id="IPR012218">
    <property type="entry name" value="Cyt_c_BACSU-c550-type"/>
</dbReference>
<evidence type="ECO:0000256" key="5">
    <source>
        <dbReference type="ARBA" id="ARBA00023004"/>
    </source>
</evidence>
<dbReference type="EMBL" id="FXAE01000034">
    <property type="protein sequence ID" value="SMF43310.1"/>
    <property type="molecule type" value="Genomic_DNA"/>
</dbReference>
<accession>A0ABY1LZX7</accession>
<evidence type="ECO:0000313" key="8">
    <source>
        <dbReference type="EMBL" id="SMF43310.1"/>
    </source>
</evidence>
<dbReference type="InterPro" id="IPR051811">
    <property type="entry name" value="Cytochrome_c550/c551-like"/>
</dbReference>
<evidence type="ECO:0000256" key="6">
    <source>
        <dbReference type="PROSITE-ProRule" id="PRU00433"/>
    </source>
</evidence>
<dbReference type="RefSeq" id="WP_085170395.1">
    <property type="nucleotide sequence ID" value="NZ_FXAE01000034.1"/>
</dbReference>
<name>A0ABY1LZX7_9BACL</name>
<evidence type="ECO:0000313" key="9">
    <source>
        <dbReference type="Proteomes" id="UP000192939"/>
    </source>
</evidence>
<dbReference type="InterPro" id="IPR009056">
    <property type="entry name" value="Cyt_c-like_dom"/>
</dbReference>
<reference evidence="8 9" key="1">
    <citation type="submission" date="2017-04" db="EMBL/GenBank/DDBJ databases">
        <authorList>
            <person name="Varghese N."/>
            <person name="Submissions S."/>
        </authorList>
    </citation>
    <scope>NUCLEOTIDE SEQUENCE [LARGE SCALE GENOMIC DNA]</scope>
    <source>
        <strain evidence="8 9">J12</strain>
    </source>
</reference>
<dbReference type="Proteomes" id="UP000192939">
    <property type="component" value="Unassembled WGS sequence"/>
</dbReference>
<dbReference type="Gene3D" id="1.10.760.10">
    <property type="entry name" value="Cytochrome c-like domain"/>
    <property type="match status" value="1"/>
</dbReference>
<organism evidence="8 9">
    <name type="scientific">Paenibacillus barengoltzii J12</name>
    <dbReference type="NCBI Taxonomy" id="935846"/>
    <lineage>
        <taxon>Bacteria</taxon>
        <taxon>Bacillati</taxon>
        <taxon>Bacillota</taxon>
        <taxon>Bacilli</taxon>
        <taxon>Bacillales</taxon>
        <taxon>Paenibacillaceae</taxon>
        <taxon>Paenibacillus</taxon>
    </lineage>
</organism>